<feature type="transmembrane region" description="Helical" evidence="8">
    <location>
        <begin position="496"/>
        <end position="513"/>
    </location>
</feature>
<feature type="domain" description="EamA" evidence="9">
    <location>
        <begin position="612"/>
        <end position="760"/>
    </location>
</feature>
<feature type="region of interest" description="Disordered" evidence="7">
    <location>
        <begin position="178"/>
        <end position="198"/>
    </location>
</feature>
<evidence type="ECO:0000313" key="11">
    <source>
        <dbReference type="Proteomes" id="UP000650467"/>
    </source>
</evidence>
<keyword evidence="4 8" id="KW-0812">Transmembrane</keyword>
<evidence type="ECO:0000259" key="9">
    <source>
        <dbReference type="Pfam" id="PF00892"/>
    </source>
</evidence>
<dbReference type="PANTHER" id="PTHR42920">
    <property type="entry name" value="OS03G0707200 PROTEIN-RELATED"/>
    <property type="match status" value="1"/>
</dbReference>
<proteinExistence type="inferred from homology"/>
<dbReference type="AlphaFoldDB" id="A0A835TBW9"/>
<dbReference type="InterPro" id="IPR051258">
    <property type="entry name" value="Diverse_Substrate_Transporter"/>
</dbReference>
<accession>A0A835TBW9</accession>
<evidence type="ECO:0000256" key="1">
    <source>
        <dbReference type="ARBA" id="ARBA00004651"/>
    </source>
</evidence>
<feature type="transmembrane region" description="Helical" evidence="8">
    <location>
        <begin position="744"/>
        <end position="762"/>
    </location>
</feature>
<evidence type="ECO:0000256" key="4">
    <source>
        <dbReference type="ARBA" id="ARBA00022692"/>
    </source>
</evidence>
<feature type="compositionally biased region" description="Gly residues" evidence="7">
    <location>
        <begin position="8"/>
        <end position="21"/>
    </location>
</feature>
<dbReference type="Proteomes" id="UP000650467">
    <property type="component" value="Unassembled WGS sequence"/>
</dbReference>
<feature type="transmembrane region" description="Helical" evidence="8">
    <location>
        <begin position="66"/>
        <end position="86"/>
    </location>
</feature>
<keyword evidence="11" id="KW-1185">Reference proteome</keyword>
<comment type="subcellular location">
    <subcellularLocation>
        <location evidence="1">Cell membrane</location>
        <topology evidence="1">Multi-pass membrane protein</topology>
    </subcellularLocation>
</comment>
<feature type="transmembrane region" description="Helical" evidence="8">
    <location>
        <begin position="610"/>
        <end position="629"/>
    </location>
</feature>
<feature type="region of interest" description="Disordered" evidence="7">
    <location>
        <begin position="1"/>
        <end position="25"/>
    </location>
</feature>
<gene>
    <name evidence="10" type="ORF">HXX76_002712</name>
</gene>
<feature type="compositionally biased region" description="Gly residues" evidence="7">
    <location>
        <begin position="306"/>
        <end position="322"/>
    </location>
</feature>
<feature type="transmembrane region" description="Helical" evidence="8">
    <location>
        <begin position="641"/>
        <end position="661"/>
    </location>
</feature>
<feature type="region of interest" description="Disordered" evidence="7">
    <location>
        <begin position="295"/>
        <end position="409"/>
    </location>
</feature>
<feature type="transmembrane region" description="Helical" evidence="8">
    <location>
        <begin position="687"/>
        <end position="707"/>
    </location>
</feature>
<dbReference type="InterPro" id="IPR000620">
    <property type="entry name" value="EamA_dom"/>
</dbReference>
<dbReference type="Pfam" id="PF00892">
    <property type="entry name" value="EamA"/>
    <property type="match status" value="1"/>
</dbReference>
<evidence type="ECO:0000256" key="7">
    <source>
        <dbReference type="SAM" id="MobiDB-lite"/>
    </source>
</evidence>
<dbReference type="GO" id="GO:0005886">
    <property type="term" value="C:plasma membrane"/>
    <property type="evidence" value="ECO:0007669"/>
    <property type="project" value="UniProtKB-SubCell"/>
</dbReference>
<reference evidence="10" key="1">
    <citation type="journal article" date="2020" name="bioRxiv">
        <title>Comparative genomics of Chlamydomonas.</title>
        <authorList>
            <person name="Craig R.J."/>
            <person name="Hasan A.R."/>
            <person name="Ness R.W."/>
            <person name="Keightley P.D."/>
        </authorList>
    </citation>
    <scope>NUCLEOTIDE SEQUENCE</scope>
    <source>
        <strain evidence="10">SAG 7.73</strain>
    </source>
</reference>
<evidence type="ECO:0000313" key="10">
    <source>
        <dbReference type="EMBL" id="KAG2442627.1"/>
    </source>
</evidence>
<comment type="caution">
    <text evidence="10">The sequence shown here is derived from an EMBL/GenBank/DDBJ whole genome shotgun (WGS) entry which is preliminary data.</text>
</comment>
<keyword evidence="6 8" id="KW-0472">Membrane</keyword>
<evidence type="ECO:0000256" key="2">
    <source>
        <dbReference type="ARBA" id="ARBA00007635"/>
    </source>
</evidence>
<feature type="transmembrane region" description="Helical" evidence="8">
    <location>
        <begin position="471"/>
        <end position="490"/>
    </location>
</feature>
<evidence type="ECO:0000256" key="8">
    <source>
        <dbReference type="SAM" id="Phobius"/>
    </source>
</evidence>
<feature type="transmembrane region" description="Helical" evidence="8">
    <location>
        <begin position="34"/>
        <end position="54"/>
    </location>
</feature>
<name>A0A835TBW9_CHLIN</name>
<feature type="transmembrane region" description="Helical" evidence="8">
    <location>
        <begin position="719"/>
        <end position="738"/>
    </location>
</feature>
<dbReference type="OrthoDB" id="2017960at2759"/>
<evidence type="ECO:0000256" key="5">
    <source>
        <dbReference type="ARBA" id="ARBA00022989"/>
    </source>
</evidence>
<feature type="compositionally biased region" description="Low complexity" evidence="7">
    <location>
        <begin position="369"/>
        <end position="397"/>
    </location>
</feature>
<dbReference type="EMBL" id="JAEHOC010000004">
    <property type="protein sequence ID" value="KAG2442627.1"/>
    <property type="molecule type" value="Genomic_DNA"/>
</dbReference>
<sequence length="763" mass="72188">MPDASGGTAAGSGHGAGGHGGTHNASLQGRLRQAYGAGILLVTAVLWASGGPTMKYLFLLPAPPSAALVTACISVSTALFLMVGLLGSAMEQQTQPPPGEAAADAEAAGGASGVVTSAGADGWGGGGGLGREAPPLGAAAVTVAAEEGGTAGGGRARGGGGGLLGSLWRRLLDLGGSGPGSGSGLGLHTKDNSGSARGSQAIEAEVLLASGMHAAGGGALGGGGGMLLALQRMSDGGGSDGALAALLAAEPEGRGGLHHRHVHVHGHSHVGGAAAADAAEVERAHRATALVESALGPAAQEEVAGSGSGTGTGTGRAAGGAGPDSVFTTAGAPPGRHLNGAAAAPGLGPGPARPSLDGILASPLRPAALGGSSSPGPSKLSSTHSSALGAGADPGGAPRRRSLSGGGAFAGPDGRDAAASAAGGCCGGWRLAALTAPARSLAAAGMELGCYNTAAAALGAWGYQRISATRAAFLMQATALITPLLVVAGGGRVGPLVWLACGAGAAGGAMVALDQVQQAGAAAAAAAGGGDGGGSSSSSSSGGGSLLAESVSLAATAGTDLARRLLPQAEAGLGAAAAAAAATAAGPTNIGSSITGSSTGSDGEAALTGQAMGVLYILASCLVWGMVTVRLGVHSARYPPLQLAAAAAITYAGLALLWLLAEIMSSPGAGLGDYLELGLLLRNHTTAALLLWAGLGPGALSSYMQVLGQTIVPPAQAQVLFSSTPLWAALMAGLLLPGESMGPLAWLGGAVMLGASLLASLLT</sequence>
<protein>
    <recommendedName>
        <fullName evidence="9">EamA domain-containing protein</fullName>
    </recommendedName>
</protein>
<evidence type="ECO:0000256" key="6">
    <source>
        <dbReference type="ARBA" id="ARBA00023136"/>
    </source>
</evidence>
<keyword evidence="3" id="KW-1003">Cell membrane</keyword>
<evidence type="ECO:0000256" key="3">
    <source>
        <dbReference type="ARBA" id="ARBA00022475"/>
    </source>
</evidence>
<feature type="transmembrane region" description="Helical" evidence="8">
    <location>
        <begin position="571"/>
        <end position="590"/>
    </location>
</feature>
<keyword evidence="5 8" id="KW-1133">Transmembrane helix</keyword>
<organism evidence="10 11">
    <name type="scientific">Chlamydomonas incerta</name>
    <dbReference type="NCBI Taxonomy" id="51695"/>
    <lineage>
        <taxon>Eukaryota</taxon>
        <taxon>Viridiplantae</taxon>
        <taxon>Chlorophyta</taxon>
        <taxon>core chlorophytes</taxon>
        <taxon>Chlorophyceae</taxon>
        <taxon>CS clade</taxon>
        <taxon>Chlamydomonadales</taxon>
        <taxon>Chlamydomonadaceae</taxon>
        <taxon>Chlamydomonas</taxon>
    </lineage>
</organism>
<dbReference type="PANTHER" id="PTHR42920:SF23">
    <property type="entry name" value="EAMA DOMAIN-CONTAINING PROTEIN"/>
    <property type="match status" value="1"/>
</dbReference>
<comment type="similarity">
    <text evidence="2">Belongs to the drug/metabolite transporter (DMT) superfamily. Plant drug/metabolite exporter (P-DME) (TC 2.A.7.4) family.</text>
</comment>